<evidence type="ECO:0000259" key="1">
    <source>
        <dbReference type="PROSITE" id="PS50175"/>
    </source>
</evidence>
<dbReference type="EMBL" id="PGFJ01000001">
    <property type="protein sequence ID" value="PJJ84892.1"/>
    <property type="molecule type" value="Genomic_DNA"/>
</dbReference>
<reference evidence="2 3" key="1">
    <citation type="submission" date="2017-11" db="EMBL/GenBank/DDBJ databases">
        <title>Genomic Encyclopedia of Archaeal and Bacterial Type Strains, Phase II (KMG-II): From Individual Species to Whole Genera.</title>
        <authorList>
            <person name="Goeker M."/>
        </authorList>
    </citation>
    <scope>NUCLEOTIDE SEQUENCE [LARGE SCALE GENOMIC DNA]</scope>
    <source>
        <strain evidence="2 3">DSM 28175</strain>
    </source>
</reference>
<dbReference type="PROSITE" id="PS50175">
    <property type="entry name" value="ASP_PROT_RETROV"/>
    <property type="match status" value="1"/>
</dbReference>
<evidence type="ECO:0000313" key="2">
    <source>
        <dbReference type="EMBL" id="PJJ84892.1"/>
    </source>
</evidence>
<dbReference type="GO" id="GO:0004190">
    <property type="term" value="F:aspartic-type endopeptidase activity"/>
    <property type="evidence" value="ECO:0007669"/>
    <property type="project" value="InterPro"/>
</dbReference>
<proteinExistence type="predicted"/>
<dbReference type="AlphaFoldDB" id="A0A2H9VVS9"/>
<protein>
    <submittedName>
        <fullName evidence="2">Uncharacterized protein DUF4249</fullName>
    </submittedName>
</protein>
<dbReference type="Pfam" id="PF14054">
    <property type="entry name" value="DUF4249"/>
    <property type="match status" value="1"/>
</dbReference>
<evidence type="ECO:0000313" key="3">
    <source>
        <dbReference type="Proteomes" id="UP000242687"/>
    </source>
</evidence>
<feature type="domain" description="Peptidase A2" evidence="1">
    <location>
        <begin position="28"/>
        <end position="42"/>
    </location>
</feature>
<dbReference type="InterPro" id="IPR001995">
    <property type="entry name" value="Peptidase_A2_cat"/>
</dbReference>
<sequence length="361" mass="40361">MLTGFALSGCKERYVQPVKDVNSNFLVVEGLINTGADSTIFNLSYTFKLDGKAIVTPEKTATVSVETENGPVYALPETIKGGKYGANLGLDPAKKYRLRIRTKDNKEYVSQFVESKVSPPFNLNYNFDNNALNFTLDTYDASGKSIYYKYDYEETWEYESQLFSSFKIENGNILPRNLSTENIHTCWRVLPSPNILLTSTANLSESRVTDRPILSIPSKSQKLHIEYSILVKQSVLTAEAFAFWETLRNNTEKVGSIFDAQPSQLFGNIKSTSNADETVIGFVSAGTVTQKRLLFIVSEFPSPWFNVEDKTECLEAVSKITFLRSTGRQFIPLDAGGGTEKLSCADCRLFGGSTQKPSYWK</sequence>
<name>A0A2H9VVS9_9SPHI</name>
<dbReference type="Proteomes" id="UP000242687">
    <property type="component" value="Unassembled WGS sequence"/>
</dbReference>
<gene>
    <name evidence="2" type="ORF">CLV57_1914</name>
</gene>
<organism evidence="2 3">
    <name type="scientific">Mucilaginibacter auburnensis</name>
    <dbReference type="NCBI Taxonomy" id="1457233"/>
    <lineage>
        <taxon>Bacteria</taxon>
        <taxon>Pseudomonadati</taxon>
        <taxon>Bacteroidota</taxon>
        <taxon>Sphingobacteriia</taxon>
        <taxon>Sphingobacteriales</taxon>
        <taxon>Sphingobacteriaceae</taxon>
        <taxon>Mucilaginibacter</taxon>
    </lineage>
</organism>
<keyword evidence="3" id="KW-1185">Reference proteome</keyword>
<dbReference type="InterPro" id="IPR025345">
    <property type="entry name" value="DUF4249"/>
</dbReference>
<dbReference type="GO" id="GO:0006508">
    <property type="term" value="P:proteolysis"/>
    <property type="evidence" value="ECO:0007669"/>
    <property type="project" value="InterPro"/>
</dbReference>
<accession>A0A2H9VVS9</accession>
<comment type="caution">
    <text evidence="2">The sequence shown here is derived from an EMBL/GenBank/DDBJ whole genome shotgun (WGS) entry which is preliminary data.</text>
</comment>